<keyword evidence="2" id="KW-1185">Reference proteome</keyword>
<dbReference type="Proteomes" id="UP000190897">
    <property type="component" value="Unassembled WGS sequence"/>
</dbReference>
<gene>
    <name evidence="1" type="ORF">SAMN05660293_04114</name>
</gene>
<dbReference type="GO" id="GO:0016787">
    <property type="term" value="F:hydrolase activity"/>
    <property type="evidence" value="ECO:0007669"/>
    <property type="project" value="UniProtKB-KW"/>
</dbReference>
<dbReference type="PANTHER" id="PTHR47381:SF3">
    <property type="entry name" value="ALPHA_BETA-HYDROLASES SUPERFAMILY PROTEIN"/>
    <property type="match status" value="1"/>
</dbReference>
<organism evidence="1 2">
    <name type="scientific">Dyadobacter psychrophilus</name>
    <dbReference type="NCBI Taxonomy" id="651661"/>
    <lineage>
        <taxon>Bacteria</taxon>
        <taxon>Pseudomonadati</taxon>
        <taxon>Bacteroidota</taxon>
        <taxon>Cytophagia</taxon>
        <taxon>Cytophagales</taxon>
        <taxon>Spirosomataceae</taxon>
        <taxon>Dyadobacter</taxon>
    </lineage>
</organism>
<protein>
    <submittedName>
        <fullName evidence="1">Alpha/beta hydrolase family protein</fullName>
    </submittedName>
</protein>
<proteinExistence type="predicted"/>
<name>A0A1T5GM36_9BACT</name>
<sequence length="393" mass="43980">MKQADSDIPPQKSLIGEYGTYFANLADKPASLSFRNANWKNVADWKTKARAKATELLSAPETGKTTVVKIEKKYVYDGLDIEELSWQLPYGKPTKAIFLKPQGSTKPLPAILALHDHAGKKYFGFPKLVKTSDTQHPLIAKHQTAVYSGNAWANDIAKRGYAVLVHDTFAFGSRRVFYEDVKGLDYGPLKTGDKTDEKPDNEEHILAYNEWSKEHEHVMSKSLFCAGTTWPGVCLAEDQAALSVLSARKDVDSERIGCAGLSGGGVRTVYLAGLDDRIKCAVCIGFMTTFKDLVMNRSYNHTWMTFAPLLANYMDFPEILGLRAPLPTFVQNNNQDALFTLLEMKQADDMLKQVFAKAGSSEKYRAGFYDGPHKFDAQMQADAFDWFDRWLRG</sequence>
<dbReference type="PANTHER" id="PTHR47381">
    <property type="entry name" value="ALPHA/BETA-HYDROLASES SUPERFAMILY PROTEIN"/>
    <property type="match status" value="1"/>
</dbReference>
<evidence type="ECO:0000313" key="2">
    <source>
        <dbReference type="Proteomes" id="UP000190897"/>
    </source>
</evidence>
<dbReference type="OrthoDB" id="3668964at2"/>
<keyword evidence="1" id="KW-0378">Hydrolase</keyword>
<reference evidence="2" key="1">
    <citation type="submission" date="2017-02" db="EMBL/GenBank/DDBJ databases">
        <authorList>
            <person name="Varghese N."/>
            <person name="Submissions S."/>
        </authorList>
    </citation>
    <scope>NUCLEOTIDE SEQUENCE [LARGE SCALE GENOMIC DNA]</scope>
    <source>
        <strain evidence="2">DSM 22270</strain>
    </source>
</reference>
<evidence type="ECO:0000313" key="1">
    <source>
        <dbReference type="EMBL" id="SKC09475.1"/>
    </source>
</evidence>
<dbReference type="Gene3D" id="3.40.50.1820">
    <property type="entry name" value="alpha/beta hydrolase"/>
    <property type="match status" value="1"/>
</dbReference>
<dbReference type="STRING" id="651661.SAMN05660293_04114"/>
<dbReference type="InterPro" id="IPR029058">
    <property type="entry name" value="AB_hydrolase_fold"/>
</dbReference>
<accession>A0A1T5GM36</accession>
<dbReference type="EMBL" id="FUZA01000006">
    <property type="protein sequence ID" value="SKC09475.1"/>
    <property type="molecule type" value="Genomic_DNA"/>
</dbReference>
<dbReference type="SUPFAM" id="SSF53474">
    <property type="entry name" value="alpha/beta-Hydrolases"/>
    <property type="match status" value="1"/>
</dbReference>
<dbReference type="AlphaFoldDB" id="A0A1T5GM36"/>